<dbReference type="EMBL" id="CP047897">
    <property type="protein sequence ID" value="QHL89278.1"/>
    <property type="molecule type" value="Genomic_DNA"/>
</dbReference>
<keyword evidence="1" id="KW-0472">Membrane</keyword>
<name>A0A6P1P4L9_9BACT</name>
<sequence length="163" mass="17567">MLLSNPSSSKPKPIVLILAVYQLLGGLVGLFFLLKMGSQMLNAATSSWLGVLLGALLYSFSVVCGFLLFKSRRSAFTLSLVNQVLQVFSAGMVGWTFNYVAGLKVGLGIEFVPDWLLKAKLSLSSFTLSLGSGMGGSFVTVNFLALVLLYLLEKYREQAPASQ</sequence>
<feature type="transmembrane region" description="Helical" evidence="1">
    <location>
        <begin position="46"/>
        <end position="68"/>
    </location>
</feature>
<evidence type="ECO:0008006" key="4">
    <source>
        <dbReference type="Google" id="ProtNLM"/>
    </source>
</evidence>
<evidence type="ECO:0000313" key="3">
    <source>
        <dbReference type="Proteomes" id="UP000464214"/>
    </source>
</evidence>
<reference evidence="2 3" key="1">
    <citation type="submission" date="2020-01" db="EMBL/GenBank/DDBJ databases">
        <authorList>
            <person name="Kim M."/>
        </authorList>
    </citation>
    <scope>NUCLEOTIDE SEQUENCE [LARGE SCALE GENOMIC DNA]</scope>
    <source>
        <strain evidence="2 3">BT10</strain>
    </source>
</reference>
<accession>A0A6P1P4L9</accession>
<dbReference type="KEGG" id="nib:GU926_18300"/>
<proteinExistence type="predicted"/>
<dbReference type="Proteomes" id="UP000464214">
    <property type="component" value="Chromosome"/>
</dbReference>
<keyword evidence="3" id="KW-1185">Reference proteome</keyword>
<protein>
    <recommendedName>
        <fullName evidence="4">DUF4199 family protein</fullName>
    </recommendedName>
</protein>
<evidence type="ECO:0000256" key="1">
    <source>
        <dbReference type="SAM" id="Phobius"/>
    </source>
</evidence>
<gene>
    <name evidence="2" type="ORF">GU926_18300</name>
</gene>
<organism evidence="2 3">
    <name type="scientific">Nibribacter ruber</name>
    <dbReference type="NCBI Taxonomy" id="2698458"/>
    <lineage>
        <taxon>Bacteria</taxon>
        <taxon>Pseudomonadati</taxon>
        <taxon>Bacteroidota</taxon>
        <taxon>Cytophagia</taxon>
        <taxon>Cytophagales</taxon>
        <taxon>Hymenobacteraceae</taxon>
        <taxon>Nibribacter</taxon>
    </lineage>
</organism>
<dbReference type="RefSeq" id="WP_160694478.1">
    <property type="nucleotide sequence ID" value="NZ_CP047897.1"/>
</dbReference>
<dbReference type="AlphaFoldDB" id="A0A6P1P4L9"/>
<keyword evidence="1" id="KW-1133">Transmembrane helix</keyword>
<evidence type="ECO:0000313" key="2">
    <source>
        <dbReference type="EMBL" id="QHL89278.1"/>
    </source>
</evidence>
<keyword evidence="1" id="KW-0812">Transmembrane</keyword>
<feature type="transmembrane region" description="Helical" evidence="1">
    <location>
        <begin position="121"/>
        <end position="152"/>
    </location>
</feature>
<feature type="transmembrane region" description="Helical" evidence="1">
    <location>
        <begin position="14"/>
        <end position="34"/>
    </location>
</feature>